<feature type="transmembrane region" description="Helical" evidence="1">
    <location>
        <begin position="51"/>
        <end position="73"/>
    </location>
</feature>
<keyword evidence="1" id="KW-1133">Transmembrane helix</keyword>
<proteinExistence type="predicted"/>
<comment type="caution">
    <text evidence="2">The sequence shown here is derived from an EMBL/GenBank/DDBJ whole genome shotgun (WGS) entry which is preliminary data.</text>
</comment>
<feature type="transmembrane region" description="Helical" evidence="1">
    <location>
        <begin position="12"/>
        <end position="31"/>
    </location>
</feature>
<feature type="transmembrane region" description="Helical" evidence="1">
    <location>
        <begin position="85"/>
        <end position="108"/>
    </location>
</feature>
<keyword evidence="1" id="KW-0472">Membrane</keyword>
<reference evidence="2 3" key="1">
    <citation type="submission" date="2020-08" db="EMBL/GenBank/DDBJ databases">
        <title>A Genomic Blueprint of the Chicken Gut Microbiome.</title>
        <authorList>
            <person name="Gilroy R."/>
            <person name="Ravi A."/>
            <person name="Getino M."/>
            <person name="Pursley I."/>
            <person name="Horton D.L."/>
            <person name="Alikhan N.-F."/>
            <person name="Baker D."/>
            <person name="Gharbi K."/>
            <person name="Hall N."/>
            <person name="Watson M."/>
            <person name="Adriaenssens E.M."/>
            <person name="Foster-Nyarko E."/>
            <person name="Jarju S."/>
            <person name="Secka A."/>
            <person name="Antonio M."/>
            <person name="Oren A."/>
            <person name="Chaudhuri R."/>
            <person name="La Ragione R.M."/>
            <person name="Hildebrand F."/>
            <person name="Pallen M.J."/>
        </authorList>
    </citation>
    <scope>NUCLEOTIDE SEQUENCE [LARGE SCALE GENOMIC DNA]</scope>
    <source>
        <strain evidence="2 3">Sa3CUA8</strain>
    </source>
</reference>
<evidence type="ECO:0000313" key="3">
    <source>
        <dbReference type="Proteomes" id="UP000659496"/>
    </source>
</evidence>
<protein>
    <recommendedName>
        <fullName evidence="4">RND transporter</fullName>
    </recommendedName>
</protein>
<keyword evidence="3" id="KW-1185">Reference proteome</keyword>
<evidence type="ECO:0000256" key="1">
    <source>
        <dbReference type="SAM" id="Phobius"/>
    </source>
</evidence>
<gene>
    <name evidence="2" type="ORF">H9659_00020</name>
</gene>
<organism evidence="2 3">
    <name type="scientific">Sporosarcina gallistercoris</name>
    <dbReference type="NCBI Taxonomy" id="2762245"/>
    <lineage>
        <taxon>Bacteria</taxon>
        <taxon>Bacillati</taxon>
        <taxon>Bacillota</taxon>
        <taxon>Bacilli</taxon>
        <taxon>Bacillales</taxon>
        <taxon>Caryophanaceae</taxon>
        <taxon>Sporosarcina</taxon>
    </lineage>
</organism>
<dbReference type="Proteomes" id="UP000659496">
    <property type="component" value="Unassembled WGS sequence"/>
</dbReference>
<name>A0ABR8PEX4_9BACL</name>
<dbReference type="RefSeq" id="WP_191687884.1">
    <property type="nucleotide sequence ID" value="NZ_JACSQY010000001.1"/>
</dbReference>
<evidence type="ECO:0000313" key="2">
    <source>
        <dbReference type="EMBL" id="MBD7906711.1"/>
    </source>
</evidence>
<evidence type="ECO:0008006" key="4">
    <source>
        <dbReference type="Google" id="ProtNLM"/>
    </source>
</evidence>
<feature type="transmembrane region" description="Helical" evidence="1">
    <location>
        <begin position="114"/>
        <end position="134"/>
    </location>
</feature>
<accession>A0ABR8PEX4</accession>
<dbReference type="EMBL" id="JACSQY010000001">
    <property type="protein sequence ID" value="MBD7906711.1"/>
    <property type="molecule type" value="Genomic_DNA"/>
</dbReference>
<sequence>MESDRNFVRISWSIYFSLLAFGIITAWITFYELSLPVTEVMGDEGQSRIEIRWGLFHVYWGVGILVLVGLLVISYQRVKPFHVALILILTGAAYFLFFMTFTVGWVAAQGMFGFAVAVIVGALMIVSRLIYMWVGHIKRTKS</sequence>
<keyword evidence="1" id="KW-0812">Transmembrane</keyword>